<accession>A0A5C5XF02</accession>
<sequence>MIFSSKSNLDSELLILTPDQCTTDFQRDWKKLEQESLSGNAFLSPEFVLSLATIRPRDQQPIILACRNRQRNQLIGLGVFDQVNATKALPLPHWISVNCPHSYRSGLLIAENSRTEFYQLLTEFLKEKQDEILGIEFRNLRFNSQWAQELREFTAENRGSFRLLPESESAAVDLRLLPEKGLPEFWSTSRRKSIRKNQNRLSKNGPIQFRLIENKSEFDVALSHFLRLEESSWKGEIGTALQSTQKDRKFIQHLTHQSQSSDYLVISQLLAGEDIVATALNFCSGRELFAFKIAWDDRFVKCSPGILHEVALVDYLISEQLPYDRIDSCSSAGSYLENLWPNRVAIGSGLLCMNKLARGTGKMISQMQLLKRWMTNLT</sequence>
<protein>
    <recommendedName>
        <fullName evidence="1">BioF2-like acetyltransferase domain-containing protein</fullName>
    </recommendedName>
</protein>
<evidence type="ECO:0000313" key="3">
    <source>
        <dbReference type="Proteomes" id="UP000316095"/>
    </source>
</evidence>
<name>A0A5C5XF02_9PLAN</name>
<dbReference type="Proteomes" id="UP000316095">
    <property type="component" value="Unassembled WGS sequence"/>
</dbReference>
<dbReference type="RefSeq" id="WP_146502809.1">
    <property type="nucleotide sequence ID" value="NZ_SJPG01000001.1"/>
</dbReference>
<reference evidence="2 3" key="1">
    <citation type="submission" date="2019-02" db="EMBL/GenBank/DDBJ databases">
        <title>Deep-cultivation of Planctomycetes and their phenomic and genomic characterization uncovers novel biology.</title>
        <authorList>
            <person name="Wiegand S."/>
            <person name="Jogler M."/>
            <person name="Boedeker C."/>
            <person name="Pinto D."/>
            <person name="Vollmers J."/>
            <person name="Rivas-Marin E."/>
            <person name="Kohn T."/>
            <person name="Peeters S.H."/>
            <person name="Heuer A."/>
            <person name="Rast P."/>
            <person name="Oberbeckmann S."/>
            <person name="Bunk B."/>
            <person name="Jeske O."/>
            <person name="Meyerdierks A."/>
            <person name="Storesund J.E."/>
            <person name="Kallscheuer N."/>
            <person name="Luecker S."/>
            <person name="Lage O.M."/>
            <person name="Pohl T."/>
            <person name="Merkel B.J."/>
            <person name="Hornburger P."/>
            <person name="Mueller R.-W."/>
            <person name="Bruemmer F."/>
            <person name="Labrenz M."/>
            <person name="Spormann A.M."/>
            <person name="Op Den Camp H."/>
            <person name="Overmann J."/>
            <person name="Amann R."/>
            <person name="Jetten M.S.M."/>
            <person name="Mascher T."/>
            <person name="Medema M.H."/>
            <person name="Devos D.P."/>
            <person name="Kaster A.-K."/>
            <person name="Ovreas L."/>
            <person name="Rohde M."/>
            <person name="Galperin M.Y."/>
            <person name="Jogler C."/>
        </authorList>
    </citation>
    <scope>NUCLEOTIDE SEQUENCE [LARGE SCALE GENOMIC DNA]</scope>
    <source>
        <strain evidence="2 3">Pan54</strain>
    </source>
</reference>
<feature type="domain" description="BioF2-like acetyltransferase" evidence="1">
    <location>
        <begin position="189"/>
        <end position="321"/>
    </location>
</feature>
<dbReference type="EMBL" id="SJPG01000001">
    <property type="protein sequence ID" value="TWT60725.1"/>
    <property type="molecule type" value="Genomic_DNA"/>
</dbReference>
<organism evidence="2 3">
    <name type="scientific">Rubinisphaera italica</name>
    <dbReference type="NCBI Taxonomy" id="2527969"/>
    <lineage>
        <taxon>Bacteria</taxon>
        <taxon>Pseudomonadati</taxon>
        <taxon>Planctomycetota</taxon>
        <taxon>Planctomycetia</taxon>
        <taxon>Planctomycetales</taxon>
        <taxon>Planctomycetaceae</taxon>
        <taxon>Rubinisphaera</taxon>
    </lineage>
</organism>
<comment type="caution">
    <text evidence="2">The sequence shown here is derived from an EMBL/GenBank/DDBJ whole genome shotgun (WGS) entry which is preliminary data.</text>
</comment>
<proteinExistence type="predicted"/>
<dbReference type="InterPro" id="IPR016181">
    <property type="entry name" value="Acyl_CoA_acyltransferase"/>
</dbReference>
<dbReference type="OrthoDB" id="209057at2"/>
<evidence type="ECO:0000259" key="1">
    <source>
        <dbReference type="Pfam" id="PF13480"/>
    </source>
</evidence>
<keyword evidence="3" id="KW-1185">Reference proteome</keyword>
<dbReference type="AlphaFoldDB" id="A0A5C5XF02"/>
<evidence type="ECO:0000313" key="2">
    <source>
        <dbReference type="EMBL" id="TWT60725.1"/>
    </source>
</evidence>
<dbReference type="SUPFAM" id="SSF55729">
    <property type="entry name" value="Acyl-CoA N-acyltransferases (Nat)"/>
    <property type="match status" value="1"/>
</dbReference>
<gene>
    <name evidence="2" type="ORF">Pan54_14520</name>
</gene>
<dbReference type="InterPro" id="IPR038740">
    <property type="entry name" value="BioF2-like_GNAT_dom"/>
</dbReference>
<dbReference type="Pfam" id="PF13480">
    <property type="entry name" value="Acetyltransf_6"/>
    <property type="match status" value="1"/>
</dbReference>